<feature type="non-terminal residue" evidence="4">
    <location>
        <position position="94"/>
    </location>
</feature>
<reference evidence="4" key="1">
    <citation type="submission" date="2009-09" db="EMBL/GenBank/DDBJ databases">
        <authorList>
            <person name="Ferreyra L.J."/>
            <person name="Giordano M.O."/>
            <person name="Nates S.V."/>
        </authorList>
    </citation>
    <scope>NUCLEOTIDE SEQUENCE</scope>
    <source>
        <strain evidence="4">Ad-Cor-96-487</strain>
    </source>
</reference>
<dbReference type="GO" id="GO:0019028">
    <property type="term" value="C:viral capsid"/>
    <property type="evidence" value="ECO:0007669"/>
    <property type="project" value="UniProtKB-KW"/>
</dbReference>
<dbReference type="SUPFAM" id="SSF49749">
    <property type="entry name" value="Group II dsDNA viruses VP"/>
    <property type="match status" value="1"/>
</dbReference>
<keyword evidence="2" id="KW-0167">Capsid protein</keyword>
<organism evidence="4">
    <name type="scientific">Human mastadenovirus D</name>
    <dbReference type="NCBI Taxonomy" id="130310"/>
    <lineage>
        <taxon>Viruses</taxon>
        <taxon>Varidnaviria</taxon>
        <taxon>Bamfordvirae</taxon>
        <taxon>Preplasmiviricota</taxon>
        <taxon>Polisuviricotina</taxon>
        <taxon>Pharingeaviricetes</taxon>
        <taxon>Rowavirales</taxon>
        <taxon>Adenoviridae</taxon>
        <taxon>Mastadenovirus</taxon>
        <taxon>Mastadenovirus dominans</taxon>
    </lineage>
</organism>
<name>D0V1N6_9ADEN</name>
<accession>D0V1N6</accession>
<evidence type="ECO:0000313" key="4">
    <source>
        <dbReference type="EMBL" id="ACY00660.1"/>
    </source>
</evidence>
<protein>
    <submittedName>
        <fullName evidence="4">Hexon capsid protein</fullName>
    </submittedName>
</protein>
<keyword evidence="3" id="KW-0946">Virion</keyword>
<evidence type="ECO:0000256" key="2">
    <source>
        <dbReference type="ARBA" id="ARBA00022561"/>
    </source>
</evidence>
<evidence type="ECO:0000256" key="3">
    <source>
        <dbReference type="ARBA" id="ARBA00022844"/>
    </source>
</evidence>
<dbReference type="InterPro" id="IPR016112">
    <property type="entry name" value="VP_dsDNA_II"/>
</dbReference>
<dbReference type="EMBL" id="GU012021">
    <property type="protein sequence ID" value="ACY00660.1"/>
    <property type="molecule type" value="Genomic_DNA"/>
</dbReference>
<sequence>LLVDFVGGSTRYIIRWYSAEGSDDAVVSINKNHGVEEEPPNYFFSFGGGGSSTVFQGDKKKSPATTKNNTQWGVNDEVATHNQIARGNLYAMEI</sequence>
<comment type="subcellular location">
    <subcellularLocation>
        <location evidence="1">Virion</location>
    </subcellularLocation>
</comment>
<proteinExistence type="predicted"/>
<evidence type="ECO:0000256" key="1">
    <source>
        <dbReference type="ARBA" id="ARBA00004328"/>
    </source>
</evidence>
<feature type="non-terminal residue" evidence="4">
    <location>
        <position position="1"/>
    </location>
</feature>
<reference evidence="4" key="2">
    <citation type="journal article" date="2010" name="Arch. Virol.">
        <title>A novel human adenovirus hexon protein of species D found in an AIDS patient.</title>
        <authorList>
            <person name="Ferreyra L."/>
            <person name="Giordano M."/>
            <person name="Martinez L."/>
            <person name="Isa M.B."/>
            <person name="Barril P."/>
            <person name="Masachessi G."/>
            <person name="Grutadauria S."/>
            <person name="Pavan J."/>
            <person name="Nates S."/>
        </authorList>
    </citation>
    <scope>NUCLEOTIDE SEQUENCE</scope>
    <source>
        <strain evidence="4">Ad-Cor-96-487</strain>
    </source>
</reference>